<feature type="region of interest" description="Disordered" evidence="1">
    <location>
        <begin position="1"/>
        <end position="28"/>
    </location>
</feature>
<dbReference type="PANTHER" id="PTHR33099">
    <property type="entry name" value="FE2OG DIOXYGENASE DOMAIN-CONTAINING PROTEIN"/>
    <property type="match status" value="1"/>
</dbReference>
<proteinExistence type="predicted"/>
<gene>
    <name evidence="2" type="ORF">DOTSEDRAFT_115859</name>
</gene>
<protein>
    <submittedName>
        <fullName evidence="2">Uncharacterized protein</fullName>
    </submittedName>
</protein>
<organism evidence="2 3">
    <name type="scientific">Dothistroma septosporum (strain NZE10 / CBS 128990)</name>
    <name type="common">Red band needle blight fungus</name>
    <name type="synonym">Mycosphaerella pini</name>
    <dbReference type="NCBI Taxonomy" id="675120"/>
    <lineage>
        <taxon>Eukaryota</taxon>
        <taxon>Fungi</taxon>
        <taxon>Dikarya</taxon>
        <taxon>Ascomycota</taxon>
        <taxon>Pezizomycotina</taxon>
        <taxon>Dothideomycetes</taxon>
        <taxon>Dothideomycetidae</taxon>
        <taxon>Mycosphaerellales</taxon>
        <taxon>Mycosphaerellaceae</taxon>
        <taxon>Dothistroma</taxon>
    </lineage>
</organism>
<dbReference type="PANTHER" id="PTHR33099:SF7">
    <property type="entry name" value="MYND-TYPE DOMAIN-CONTAINING PROTEIN"/>
    <property type="match status" value="1"/>
</dbReference>
<reference evidence="2 3" key="2">
    <citation type="journal article" date="2012" name="PLoS Pathog.">
        <title>Diverse lifestyles and strategies of plant pathogenesis encoded in the genomes of eighteen Dothideomycetes fungi.</title>
        <authorList>
            <person name="Ohm R.A."/>
            <person name="Feau N."/>
            <person name="Henrissat B."/>
            <person name="Schoch C.L."/>
            <person name="Horwitz B.A."/>
            <person name="Barry K.W."/>
            <person name="Condon B.J."/>
            <person name="Copeland A.C."/>
            <person name="Dhillon B."/>
            <person name="Glaser F."/>
            <person name="Hesse C.N."/>
            <person name="Kosti I."/>
            <person name="LaButti K."/>
            <person name="Lindquist E.A."/>
            <person name="Lucas S."/>
            <person name="Salamov A.A."/>
            <person name="Bradshaw R.E."/>
            <person name="Ciuffetti L."/>
            <person name="Hamelin R.C."/>
            <person name="Kema G.H.J."/>
            <person name="Lawrence C."/>
            <person name="Scott J.A."/>
            <person name="Spatafora J.W."/>
            <person name="Turgeon B.G."/>
            <person name="de Wit P.J.G.M."/>
            <person name="Zhong S."/>
            <person name="Goodwin S.B."/>
            <person name="Grigoriev I.V."/>
        </authorList>
    </citation>
    <scope>NUCLEOTIDE SEQUENCE [LARGE SCALE GENOMIC DNA]</scope>
    <source>
        <strain evidence="3">NZE10 / CBS 128990</strain>
    </source>
</reference>
<keyword evidence="3" id="KW-1185">Reference proteome</keyword>
<feature type="non-terminal residue" evidence="2">
    <location>
        <position position="1"/>
    </location>
</feature>
<evidence type="ECO:0000313" key="3">
    <source>
        <dbReference type="Proteomes" id="UP000016933"/>
    </source>
</evidence>
<evidence type="ECO:0000256" key="1">
    <source>
        <dbReference type="SAM" id="MobiDB-lite"/>
    </source>
</evidence>
<dbReference type="Proteomes" id="UP000016933">
    <property type="component" value="Unassembled WGS sequence"/>
</dbReference>
<feature type="non-terminal residue" evidence="2">
    <location>
        <position position="72"/>
    </location>
</feature>
<dbReference type="eggNOG" id="ENOG502RV5T">
    <property type="taxonomic scope" value="Eukaryota"/>
</dbReference>
<evidence type="ECO:0000313" key="2">
    <source>
        <dbReference type="EMBL" id="EME49923.1"/>
    </source>
</evidence>
<name>N1Q3W3_DOTSN</name>
<sequence length="72" mass="7940">SSTEKAPGRFGIMTTRLPSRHRGGGHVLSHSGVRMRFTTSTPQPTCACWYSDAVHQDTKATEGCRLVLTYNM</sequence>
<accession>N1Q3W3</accession>
<dbReference type="EMBL" id="KB446535">
    <property type="protein sequence ID" value="EME49923.1"/>
    <property type="molecule type" value="Genomic_DNA"/>
</dbReference>
<dbReference type="HOGENOM" id="CLU_2729099_0_0_1"/>
<reference evidence="3" key="1">
    <citation type="journal article" date="2012" name="PLoS Genet.">
        <title>The genomes of the fungal plant pathogens Cladosporium fulvum and Dothistroma septosporum reveal adaptation to different hosts and lifestyles but also signatures of common ancestry.</title>
        <authorList>
            <person name="de Wit P.J.G.M."/>
            <person name="van der Burgt A."/>
            <person name="Oekmen B."/>
            <person name="Stergiopoulos I."/>
            <person name="Abd-Elsalam K.A."/>
            <person name="Aerts A.L."/>
            <person name="Bahkali A.H."/>
            <person name="Beenen H.G."/>
            <person name="Chettri P."/>
            <person name="Cox M.P."/>
            <person name="Datema E."/>
            <person name="de Vries R.P."/>
            <person name="Dhillon B."/>
            <person name="Ganley A.R."/>
            <person name="Griffiths S.A."/>
            <person name="Guo Y."/>
            <person name="Hamelin R.C."/>
            <person name="Henrissat B."/>
            <person name="Kabir M.S."/>
            <person name="Jashni M.K."/>
            <person name="Kema G."/>
            <person name="Klaubauf S."/>
            <person name="Lapidus A."/>
            <person name="Levasseur A."/>
            <person name="Lindquist E."/>
            <person name="Mehrabi R."/>
            <person name="Ohm R.A."/>
            <person name="Owen T.J."/>
            <person name="Salamov A."/>
            <person name="Schwelm A."/>
            <person name="Schijlen E."/>
            <person name="Sun H."/>
            <person name="van den Burg H.A."/>
            <person name="van Ham R.C.H.J."/>
            <person name="Zhang S."/>
            <person name="Goodwin S.B."/>
            <person name="Grigoriev I.V."/>
            <person name="Collemare J."/>
            <person name="Bradshaw R.E."/>
        </authorList>
    </citation>
    <scope>NUCLEOTIDE SEQUENCE [LARGE SCALE GENOMIC DNA]</scope>
    <source>
        <strain evidence="3">NZE10 / CBS 128990</strain>
    </source>
</reference>
<dbReference type="AlphaFoldDB" id="N1Q3W3"/>